<proteinExistence type="predicted"/>
<keyword evidence="2" id="KW-1133">Transmembrane helix</keyword>
<feature type="transmembrane region" description="Helical" evidence="2">
    <location>
        <begin position="130"/>
        <end position="154"/>
    </location>
</feature>
<comment type="caution">
    <text evidence="3">The sequence shown here is derived from an EMBL/GenBank/DDBJ whole genome shotgun (WGS) entry which is preliminary data.</text>
</comment>
<feature type="transmembrane region" description="Helical" evidence="2">
    <location>
        <begin position="94"/>
        <end position="118"/>
    </location>
</feature>
<gene>
    <name evidence="3" type="ORF">GCM10023340_03420</name>
</gene>
<organism evidence="3 4">
    <name type="scientific">Nocardioides marinquilinus</name>
    <dbReference type="NCBI Taxonomy" id="1210400"/>
    <lineage>
        <taxon>Bacteria</taxon>
        <taxon>Bacillati</taxon>
        <taxon>Actinomycetota</taxon>
        <taxon>Actinomycetes</taxon>
        <taxon>Propionibacteriales</taxon>
        <taxon>Nocardioidaceae</taxon>
        <taxon>Nocardioides</taxon>
    </lineage>
</organism>
<keyword evidence="2" id="KW-0812">Transmembrane</keyword>
<evidence type="ECO:0000256" key="1">
    <source>
        <dbReference type="SAM" id="MobiDB-lite"/>
    </source>
</evidence>
<evidence type="ECO:0000313" key="3">
    <source>
        <dbReference type="EMBL" id="GAA5141537.1"/>
    </source>
</evidence>
<dbReference type="RefSeq" id="WP_345453847.1">
    <property type="nucleotide sequence ID" value="NZ_BAABKG010000001.1"/>
</dbReference>
<name>A0ABP9P7F4_9ACTN</name>
<protein>
    <recommendedName>
        <fullName evidence="5">Major facilitator superfamily (MFS) profile domain-containing protein</fullName>
    </recommendedName>
</protein>
<keyword evidence="2" id="KW-0472">Membrane</keyword>
<feature type="transmembrane region" description="Helical" evidence="2">
    <location>
        <begin position="174"/>
        <end position="198"/>
    </location>
</feature>
<reference evidence="4" key="1">
    <citation type="journal article" date="2019" name="Int. J. Syst. Evol. Microbiol.">
        <title>The Global Catalogue of Microorganisms (GCM) 10K type strain sequencing project: providing services to taxonomists for standard genome sequencing and annotation.</title>
        <authorList>
            <consortium name="The Broad Institute Genomics Platform"/>
            <consortium name="The Broad Institute Genome Sequencing Center for Infectious Disease"/>
            <person name="Wu L."/>
            <person name="Ma J."/>
        </authorList>
    </citation>
    <scope>NUCLEOTIDE SEQUENCE [LARGE SCALE GENOMIC DNA]</scope>
    <source>
        <strain evidence="4">JCM 18459</strain>
    </source>
</reference>
<keyword evidence="4" id="KW-1185">Reference proteome</keyword>
<feature type="transmembrane region" description="Helical" evidence="2">
    <location>
        <begin position="48"/>
        <end position="74"/>
    </location>
</feature>
<dbReference type="EMBL" id="BAABKG010000001">
    <property type="protein sequence ID" value="GAA5141537.1"/>
    <property type="molecule type" value="Genomic_DNA"/>
</dbReference>
<sequence>MTSGTGADRLDPVDHDGHDGAPGTTDRRKAVVGREKAEHGGVKVGSAFFGWLTATGMSILLAAVLVAAGTAIGLASVDDVESATDTAAGNAGTIGLVGAIVLLVVIFVSYLCGGYVAGRMARFNGLLQGLAVWIWAVAIAVVVAIVGAIAGSKYDVLANLNSFPRLPVNEGDLGLAGVIALAAVAVAALAGALLGGLAGMRFHRNVDKTGLGR</sequence>
<dbReference type="Proteomes" id="UP001500221">
    <property type="component" value="Unassembled WGS sequence"/>
</dbReference>
<evidence type="ECO:0008006" key="5">
    <source>
        <dbReference type="Google" id="ProtNLM"/>
    </source>
</evidence>
<accession>A0ABP9P7F4</accession>
<evidence type="ECO:0000256" key="2">
    <source>
        <dbReference type="SAM" id="Phobius"/>
    </source>
</evidence>
<evidence type="ECO:0000313" key="4">
    <source>
        <dbReference type="Proteomes" id="UP001500221"/>
    </source>
</evidence>
<feature type="region of interest" description="Disordered" evidence="1">
    <location>
        <begin position="1"/>
        <end position="34"/>
    </location>
</feature>
<feature type="compositionally biased region" description="Basic and acidic residues" evidence="1">
    <location>
        <begin position="8"/>
        <end position="34"/>
    </location>
</feature>